<keyword evidence="4" id="KW-1185">Reference proteome</keyword>
<dbReference type="RefSeq" id="XP_005648210.1">
    <property type="nucleotide sequence ID" value="XM_005648153.1"/>
</dbReference>
<evidence type="ECO:0000256" key="1">
    <source>
        <dbReference type="ARBA" id="ARBA00009856"/>
    </source>
</evidence>
<dbReference type="Pfam" id="PF07985">
    <property type="entry name" value="SRR1"/>
    <property type="match status" value="1"/>
</dbReference>
<evidence type="ECO:0000313" key="3">
    <source>
        <dbReference type="EMBL" id="EIE23666.1"/>
    </source>
</evidence>
<feature type="domain" description="SRR1-like" evidence="2">
    <location>
        <begin position="51"/>
        <end position="218"/>
    </location>
</feature>
<dbReference type="GeneID" id="17041658"/>
<comment type="caution">
    <text evidence="3">The sequence shown here is derived from an EMBL/GenBank/DDBJ whole genome shotgun (WGS) entry which is preliminary data.</text>
</comment>
<dbReference type="InterPro" id="IPR040044">
    <property type="entry name" value="SRR1L"/>
</dbReference>
<dbReference type="InterPro" id="IPR012942">
    <property type="entry name" value="SRR1-like"/>
</dbReference>
<dbReference type="AlphaFoldDB" id="I0YZ47"/>
<proteinExistence type="inferred from homology"/>
<dbReference type="GO" id="GO:0005634">
    <property type="term" value="C:nucleus"/>
    <property type="evidence" value="ECO:0007669"/>
    <property type="project" value="TreeGrafter"/>
</dbReference>
<dbReference type="KEGG" id="csl:COCSUDRAFT_63192"/>
<accession>I0YZ47</accession>
<dbReference type="eggNOG" id="KOG3131">
    <property type="taxonomic scope" value="Eukaryota"/>
</dbReference>
<evidence type="ECO:0000313" key="4">
    <source>
        <dbReference type="Proteomes" id="UP000007264"/>
    </source>
</evidence>
<dbReference type="Proteomes" id="UP000007264">
    <property type="component" value="Unassembled WGS sequence"/>
</dbReference>
<evidence type="ECO:0000259" key="2">
    <source>
        <dbReference type="Pfam" id="PF07985"/>
    </source>
</evidence>
<dbReference type="PANTHER" id="PTHR28626">
    <property type="entry name" value="SRR1-LIKE PROTEIN"/>
    <property type="match status" value="1"/>
</dbReference>
<dbReference type="OrthoDB" id="551431at2759"/>
<dbReference type="PANTHER" id="PTHR28626:SF3">
    <property type="entry name" value="SRR1-LIKE PROTEIN"/>
    <property type="match status" value="1"/>
</dbReference>
<name>I0YZ47_COCSC</name>
<reference evidence="3 4" key="1">
    <citation type="journal article" date="2012" name="Genome Biol.">
        <title>The genome of the polar eukaryotic microalga coccomyxa subellipsoidea reveals traits of cold adaptation.</title>
        <authorList>
            <person name="Blanc G."/>
            <person name="Agarkova I."/>
            <person name="Grimwood J."/>
            <person name="Kuo A."/>
            <person name="Brueggeman A."/>
            <person name="Dunigan D."/>
            <person name="Gurnon J."/>
            <person name="Ladunga I."/>
            <person name="Lindquist E."/>
            <person name="Lucas S."/>
            <person name="Pangilinan J."/>
            <person name="Proschold T."/>
            <person name="Salamov A."/>
            <person name="Schmutz J."/>
            <person name="Weeks D."/>
            <person name="Yamada T."/>
            <person name="Claverie J.M."/>
            <person name="Grigoriev I."/>
            <person name="Van Etten J."/>
            <person name="Lomsadze A."/>
            <person name="Borodovsky M."/>
        </authorList>
    </citation>
    <scope>NUCLEOTIDE SEQUENCE [LARGE SCALE GENOMIC DNA]</scope>
    <source>
        <strain evidence="3 4">C-169</strain>
    </source>
</reference>
<gene>
    <name evidence="3" type="ORF">COCSUDRAFT_63192</name>
</gene>
<protein>
    <submittedName>
        <fullName evidence="3">SRR1-domain-containing protein</fullName>
    </submittedName>
</protein>
<dbReference type="GO" id="GO:0005737">
    <property type="term" value="C:cytoplasm"/>
    <property type="evidence" value="ECO:0007669"/>
    <property type="project" value="TreeGrafter"/>
</dbReference>
<comment type="similarity">
    <text evidence="1">Belongs to the SRR1 family.</text>
</comment>
<dbReference type="EMBL" id="AGSI01000007">
    <property type="protein sequence ID" value="EIE23666.1"/>
    <property type="molecule type" value="Genomic_DNA"/>
</dbReference>
<sequence>MQMLSAQLQTSLTLGQHQQAAASSQIMNGEDKDSRTGVLRAPNGAHRLWRWDEVEEMVVYGLGSLEAGHVPRYQLALALLLADRLPKLQGPIQVFDPVFTEVDHQLLKEQGLLVLGENEEGRRRATRPTLFYLPHCEADLCSNLVEANLGCGTLAVVLGNSFALYHERWTQAGSAQTQHRRARLDALLRTVEVGAVLEVPISDHHFPVVSAFNDMSLHLFPATGNPANGDVNAT</sequence>
<organism evidence="3 4">
    <name type="scientific">Coccomyxa subellipsoidea (strain C-169)</name>
    <name type="common">Green microalga</name>
    <dbReference type="NCBI Taxonomy" id="574566"/>
    <lineage>
        <taxon>Eukaryota</taxon>
        <taxon>Viridiplantae</taxon>
        <taxon>Chlorophyta</taxon>
        <taxon>core chlorophytes</taxon>
        <taxon>Trebouxiophyceae</taxon>
        <taxon>Trebouxiophyceae incertae sedis</taxon>
        <taxon>Coccomyxaceae</taxon>
        <taxon>Coccomyxa</taxon>
        <taxon>Coccomyxa subellipsoidea</taxon>
    </lineage>
</organism>